<dbReference type="EMBL" id="VYZV01038093">
    <property type="protein sequence ID" value="NXS74892.1"/>
    <property type="molecule type" value="Genomic_DNA"/>
</dbReference>
<dbReference type="OrthoDB" id="5981048at2759"/>
<keyword evidence="4" id="KW-1185">Reference proteome</keyword>
<evidence type="ECO:0000259" key="2">
    <source>
        <dbReference type="Pfam" id="PF16043"/>
    </source>
</evidence>
<evidence type="ECO:0000313" key="4">
    <source>
        <dbReference type="Proteomes" id="UP000580171"/>
    </source>
</evidence>
<keyword evidence="1" id="KW-0175">Coiled coil</keyword>
<evidence type="ECO:0000256" key="1">
    <source>
        <dbReference type="SAM" id="Coils"/>
    </source>
</evidence>
<dbReference type="PANTHER" id="PTHR46766:SF1">
    <property type="entry name" value="GLUTAMINE-RICH PROTEIN 2"/>
    <property type="match status" value="1"/>
</dbReference>
<feature type="coiled-coil region" evidence="1">
    <location>
        <begin position="33"/>
        <end position="60"/>
    </location>
</feature>
<feature type="domain" description="DUF4795" evidence="2">
    <location>
        <begin position="1"/>
        <end position="184"/>
    </location>
</feature>
<sequence length="184" mass="21064">DEELLKRIQATIVQVQGDYEKLSSVTGNLLDDHHQKQKDIEALFQSLERLEKEKADKEDLVLGIDVKADKTALAGKVSRTQFDASMERLNEMVQEMLSRVMGQEQGWHQVQRQLSEEMDSKLDRLELGPFRQQLEEHWKSTLEQLKEKALPTEADDAAGIKKQLLAHFHCMSCDRPLSMLVPGP</sequence>
<proteinExistence type="predicted"/>
<dbReference type="Pfam" id="PF16043">
    <property type="entry name" value="DUF4795"/>
    <property type="match status" value="1"/>
</dbReference>
<accession>A0A7L2WVC4</accession>
<comment type="caution">
    <text evidence="3">The sequence shown here is derived from an EMBL/GenBank/DDBJ whole genome shotgun (WGS) entry which is preliminary data.</text>
</comment>
<feature type="non-terminal residue" evidence="3">
    <location>
        <position position="184"/>
    </location>
</feature>
<dbReference type="Proteomes" id="UP000580171">
    <property type="component" value="Unassembled WGS sequence"/>
</dbReference>
<dbReference type="AlphaFoldDB" id="A0A7L2WVC4"/>
<name>A0A7L2WVC4_PANHA</name>
<gene>
    <name evidence="3" type="primary">Qrich2</name>
    <name evidence="3" type="ORF">PANHAL_R11010</name>
</gene>
<evidence type="ECO:0000313" key="3">
    <source>
        <dbReference type="EMBL" id="NXS74892.1"/>
    </source>
</evidence>
<feature type="non-terminal residue" evidence="3">
    <location>
        <position position="1"/>
    </location>
</feature>
<dbReference type="PANTHER" id="PTHR46766">
    <property type="entry name" value="GLUTAMINE-RICH PROTEIN 2"/>
    <property type="match status" value="1"/>
</dbReference>
<organism evidence="3 4">
    <name type="scientific">Pandion haliaetus</name>
    <name type="common">Osprey</name>
    <name type="synonym">Falco haliaetus</name>
    <dbReference type="NCBI Taxonomy" id="56262"/>
    <lineage>
        <taxon>Eukaryota</taxon>
        <taxon>Metazoa</taxon>
        <taxon>Chordata</taxon>
        <taxon>Craniata</taxon>
        <taxon>Vertebrata</taxon>
        <taxon>Euteleostomi</taxon>
        <taxon>Archelosauria</taxon>
        <taxon>Archosauria</taxon>
        <taxon>Dinosauria</taxon>
        <taxon>Saurischia</taxon>
        <taxon>Theropoda</taxon>
        <taxon>Coelurosauria</taxon>
        <taxon>Aves</taxon>
        <taxon>Neognathae</taxon>
        <taxon>Neoaves</taxon>
        <taxon>Telluraves</taxon>
        <taxon>Accipitrimorphae</taxon>
        <taxon>Accipitriformes</taxon>
        <taxon>Pandionidae</taxon>
        <taxon>Pandion</taxon>
    </lineage>
</organism>
<reference evidence="3 4" key="1">
    <citation type="submission" date="2019-09" db="EMBL/GenBank/DDBJ databases">
        <title>Bird 10,000 Genomes (B10K) Project - Family phase.</title>
        <authorList>
            <person name="Zhang G."/>
        </authorList>
    </citation>
    <scope>NUCLEOTIDE SEQUENCE [LARGE SCALE GENOMIC DNA]</scope>
    <source>
        <strain evidence="3">B10K-DU-012-58</strain>
        <tissue evidence="3">Muscle</tissue>
    </source>
</reference>
<protein>
    <submittedName>
        <fullName evidence="3">QRIC2 protein</fullName>
    </submittedName>
</protein>
<dbReference type="InterPro" id="IPR032013">
    <property type="entry name" value="DUF4795"/>
</dbReference>